<sequence>MLFNELGLSAELLRAVSEQGYTQPTPIQAKAIPEILKGVDVLAGAQTGTGKTAGFTLPLLHRLSETAPKGGHRPVRALVLTPTRELAAQVSESVRAYGKNLPLRSAVIFGGVSINPQISALRRGVDILVATPGRLLDHVSQKTLDLSKVEILVLDEADRMLDMGFIHDIKKVLALLPKARQNLLFSATFSDEIKRLSDGLLNKPVLIEVARRNTASETVEQVIHPVDKGNKRKLLSYLIGSENWQQVLVFTRTKHGANRLAQQLDKDGLSSAAIHGNKSQGARTRALADFKSGKVRVLVATDIAARGLDIDQLPHVVNYELPNVPEDYVHRIGRTGRAGNEGKAVSLLSLDENKLIRDIERLLKRQLPREVVAGFEPDPNAKPEPEVTRSRGNQGRNRNGGRASSGRGNGNSPYAGNGRGRNTSRHSRSANA</sequence>
<keyword evidence="12" id="KW-1185">Reference proteome</keyword>
<dbReference type="InterPro" id="IPR000629">
    <property type="entry name" value="RNA-helicase_DEAD-box_CS"/>
</dbReference>
<feature type="compositionally biased region" description="Basic residues" evidence="7">
    <location>
        <begin position="422"/>
        <end position="432"/>
    </location>
</feature>
<accession>A0ABQ1RGT2</accession>
<dbReference type="PROSITE" id="PS51192">
    <property type="entry name" value="HELICASE_ATP_BIND_1"/>
    <property type="match status" value="1"/>
</dbReference>
<organism evidence="11 12">
    <name type="scientific">Lacimicrobium alkaliphilum</name>
    <dbReference type="NCBI Taxonomy" id="1526571"/>
    <lineage>
        <taxon>Bacteria</taxon>
        <taxon>Pseudomonadati</taxon>
        <taxon>Pseudomonadota</taxon>
        <taxon>Gammaproteobacteria</taxon>
        <taxon>Alteromonadales</taxon>
        <taxon>Alteromonadaceae</taxon>
        <taxon>Lacimicrobium</taxon>
    </lineage>
</organism>
<dbReference type="InterPro" id="IPR014014">
    <property type="entry name" value="RNA_helicase_DEAD_Q_motif"/>
</dbReference>
<keyword evidence="1 5" id="KW-0547">Nucleotide-binding</keyword>
<feature type="domain" description="DEAD-box RNA helicase Q" evidence="10">
    <location>
        <begin position="1"/>
        <end position="29"/>
    </location>
</feature>
<dbReference type="InterPro" id="IPR001650">
    <property type="entry name" value="Helicase_C-like"/>
</dbReference>
<comment type="catalytic activity">
    <reaction evidence="5">
        <text>ATP + H2O = ADP + phosphate + H(+)</text>
        <dbReference type="Rhea" id="RHEA:13065"/>
        <dbReference type="ChEBI" id="CHEBI:15377"/>
        <dbReference type="ChEBI" id="CHEBI:15378"/>
        <dbReference type="ChEBI" id="CHEBI:30616"/>
        <dbReference type="ChEBI" id="CHEBI:43474"/>
        <dbReference type="ChEBI" id="CHEBI:456216"/>
        <dbReference type="EC" id="3.6.4.13"/>
    </reaction>
</comment>
<dbReference type="SUPFAM" id="SSF52540">
    <property type="entry name" value="P-loop containing nucleoside triphosphate hydrolases"/>
    <property type="match status" value="1"/>
</dbReference>
<dbReference type="PROSITE" id="PS00039">
    <property type="entry name" value="DEAD_ATP_HELICASE"/>
    <property type="match status" value="1"/>
</dbReference>
<evidence type="ECO:0000313" key="12">
    <source>
        <dbReference type="Proteomes" id="UP000614272"/>
    </source>
</evidence>
<dbReference type="EMBL" id="BMGJ01000008">
    <property type="protein sequence ID" value="GGD67281.1"/>
    <property type="molecule type" value="Genomic_DNA"/>
</dbReference>
<evidence type="ECO:0000259" key="9">
    <source>
        <dbReference type="PROSITE" id="PS51194"/>
    </source>
</evidence>
<dbReference type="SMART" id="SM00487">
    <property type="entry name" value="DEXDc"/>
    <property type="match status" value="1"/>
</dbReference>
<dbReference type="Pfam" id="PF00271">
    <property type="entry name" value="Helicase_C"/>
    <property type="match status" value="1"/>
</dbReference>
<feature type="region of interest" description="Disordered" evidence="7">
    <location>
        <begin position="374"/>
        <end position="432"/>
    </location>
</feature>
<evidence type="ECO:0000259" key="8">
    <source>
        <dbReference type="PROSITE" id="PS51192"/>
    </source>
</evidence>
<dbReference type="EC" id="3.6.4.13" evidence="5"/>
<feature type="compositionally biased region" description="Basic and acidic residues" evidence="7">
    <location>
        <begin position="379"/>
        <end position="389"/>
    </location>
</feature>
<feature type="short sequence motif" description="Q motif" evidence="6">
    <location>
        <begin position="1"/>
        <end position="29"/>
    </location>
</feature>
<dbReference type="PROSITE" id="PS51194">
    <property type="entry name" value="HELICASE_CTER"/>
    <property type="match status" value="1"/>
</dbReference>
<keyword evidence="2 5" id="KW-0378">Hydrolase</keyword>
<dbReference type="CDD" id="cd00268">
    <property type="entry name" value="DEADc"/>
    <property type="match status" value="1"/>
</dbReference>
<comment type="similarity">
    <text evidence="5">Belongs to the DEAD box helicase family. RhlE subfamily.</text>
</comment>
<feature type="compositionally biased region" description="Low complexity" evidence="7">
    <location>
        <begin position="390"/>
        <end position="412"/>
    </location>
</feature>
<reference evidence="12" key="1">
    <citation type="journal article" date="2019" name="Int. J. Syst. Evol. Microbiol.">
        <title>The Global Catalogue of Microorganisms (GCM) 10K type strain sequencing project: providing services to taxonomists for standard genome sequencing and annotation.</title>
        <authorList>
            <consortium name="The Broad Institute Genomics Platform"/>
            <consortium name="The Broad Institute Genome Sequencing Center for Infectious Disease"/>
            <person name="Wu L."/>
            <person name="Ma J."/>
        </authorList>
    </citation>
    <scope>NUCLEOTIDE SEQUENCE [LARGE SCALE GENOMIC DNA]</scope>
    <source>
        <strain evidence="12">CGMCC 1.12923</strain>
    </source>
</reference>
<evidence type="ECO:0000256" key="6">
    <source>
        <dbReference type="PROSITE-ProRule" id="PRU00552"/>
    </source>
</evidence>
<dbReference type="Pfam" id="PF00270">
    <property type="entry name" value="DEAD"/>
    <property type="match status" value="1"/>
</dbReference>
<evidence type="ECO:0000256" key="3">
    <source>
        <dbReference type="ARBA" id="ARBA00022806"/>
    </source>
</evidence>
<comment type="caution">
    <text evidence="11">The sequence shown here is derived from an EMBL/GenBank/DDBJ whole genome shotgun (WGS) entry which is preliminary data.</text>
</comment>
<evidence type="ECO:0000256" key="1">
    <source>
        <dbReference type="ARBA" id="ARBA00022741"/>
    </source>
</evidence>
<dbReference type="PANTHER" id="PTHR47959:SF13">
    <property type="entry name" value="ATP-DEPENDENT RNA HELICASE RHLE"/>
    <property type="match status" value="1"/>
</dbReference>
<dbReference type="SMART" id="SM00490">
    <property type="entry name" value="HELICc"/>
    <property type="match status" value="1"/>
</dbReference>
<dbReference type="HAMAP" id="MF_00968">
    <property type="entry name" value="DEAD_helicase_RhlE"/>
    <property type="match status" value="1"/>
</dbReference>
<dbReference type="GO" id="GO:0004386">
    <property type="term" value="F:helicase activity"/>
    <property type="evidence" value="ECO:0007669"/>
    <property type="project" value="UniProtKB-KW"/>
</dbReference>
<dbReference type="InterPro" id="IPR011545">
    <property type="entry name" value="DEAD/DEAH_box_helicase_dom"/>
</dbReference>
<protein>
    <recommendedName>
        <fullName evidence="5">ATP-dependent RNA helicase RhlE</fullName>
        <ecNumber evidence="5">3.6.4.13</ecNumber>
    </recommendedName>
</protein>
<comment type="subcellular location">
    <subcellularLocation>
        <location evidence="5">Cytoplasm</location>
    </subcellularLocation>
</comment>
<dbReference type="Gene3D" id="3.40.50.300">
    <property type="entry name" value="P-loop containing nucleotide triphosphate hydrolases"/>
    <property type="match status" value="2"/>
</dbReference>
<evidence type="ECO:0000313" key="11">
    <source>
        <dbReference type="EMBL" id="GGD67281.1"/>
    </source>
</evidence>
<dbReference type="RefSeq" id="WP_099034966.1">
    <property type="nucleotide sequence ID" value="NZ_BMGJ01000008.1"/>
</dbReference>
<dbReference type="InterPro" id="IPR050079">
    <property type="entry name" value="DEAD_box_RNA_helicase"/>
</dbReference>
<dbReference type="InterPro" id="IPR014001">
    <property type="entry name" value="Helicase_ATP-bd"/>
</dbReference>
<evidence type="ECO:0000256" key="4">
    <source>
        <dbReference type="ARBA" id="ARBA00022840"/>
    </source>
</evidence>
<dbReference type="InterPro" id="IPR028622">
    <property type="entry name" value="DEAD_helicase_RhlE"/>
</dbReference>
<comment type="function">
    <text evidence="5">DEAD-box RNA helicase involved in ribosome assembly. Has RNA-dependent ATPase activity and unwinds double-stranded RNA.</text>
</comment>
<dbReference type="Proteomes" id="UP000614272">
    <property type="component" value="Unassembled WGS sequence"/>
</dbReference>
<dbReference type="InterPro" id="IPR027417">
    <property type="entry name" value="P-loop_NTPase"/>
</dbReference>
<evidence type="ECO:0000259" key="10">
    <source>
        <dbReference type="PROSITE" id="PS51195"/>
    </source>
</evidence>
<keyword evidence="5" id="KW-0690">Ribosome biogenesis</keyword>
<proteinExistence type="inferred from homology"/>
<keyword evidence="3 5" id="KW-0347">Helicase</keyword>
<dbReference type="PANTHER" id="PTHR47959">
    <property type="entry name" value="ATP-DEPENDENT RNA HELICASE RHLE-RELATED"/>
    <property type="match status" value="1"/>
</dbReference>
<feature type="domain" description="Helicase ATP-binding" evidence="8">
    <location>
        <begin position="32"/>
        <end position="207"/>
    </location>
</feature>
<evidence type="ECO:0000256" key="7">
    <source>
        <dbReference type="SAM" id="MobiDB-lite"/>
    </source>
</evidence>
<gene>
    <name evidence="11" type="primary">rhlE-2</name>
    <name evidence="5" type="synonym">rhlE</name>
    <name evidence="11" type="ORF">GCM10011357_23080</name>
</gene>
<evidence type="ECO:0000256" key="5">
    <source>
        <dbReference type="HAMAP-Rule" id="MF_00968"/>
    </source>
</evidence>
<feature type="domain" description="Helicase C-terminal" evidence="9">
    <location>
        <begin position="233"/>
        <end position="380"/>
    </location>
</feature>
<evidence type="ECO:0000256" key="2">
    <source>
        <dbReference type="ARBA" id="ARBA00022801"/>
    </source>
</evidence>
<keyword evidence="4 5" id="KW-0067">ATP-binding</keyword>
<dbReference type="InterPro" id="IPR044742">
    <property type="entry name" value="DEAD/DEAH_RhlB"/>
</dbReference>
<keyword evidence="5" id="KW-0963">Cytoplasm</keyword>
<name>A0ABQ1RGT2_9ALTE</name>
<dbReference type="CDD" id="cd18787">
    <property type="entry name" value="SF2_C_DEAD"/>
    <property type="match status" value="1"/>
</dbReference>
<dbReference type="PROSITE" id="PS51195">
    <property type="entry name" value="Q_MOTIF"/>
    <property type="match status" value="1"/>
</dbReference>